<comment type="function">
    <text evidence="1 13">Catalyzes the methylthiolation of N6-(dimethylallyl)adenosine (i(6)A), leading to the formation of 2-methylthio-N6-(dimethylallyl)adenosine (ms(2)i(6)A) at position 37 in tRNAs that read codons beginning with uridine.</text>
</comment>
<dbReference type="Gene3D" id="3.80.30.20">
    <property type="entry name" value="tm_1862 like domain"/>
    <property type="match status" value="1"/>
</dbReference>
<sequence>MNEHDSELIAGMLENKGYFLAEGQNDADIIVLNTCCVRETAENKVFGLLGRLGKLKKQKPHLIIAMGGCMSQQEHIATKIKQRFKYVDILFGTHNIHMLPDLIDQAEEQKKQVIDIWSERKDIQEGLTVKRFQGFRAWVSIMFGCNNFCTYCIVPYVRGREKSRQPEDIIKEIKELVNNGYCEVTLLGQNVNSYGKDFNPVIDFSDLLIKINAIDGLKRIRYMTSHPKDFSDKLIMTIAQLNKICEHIHLPVQSGSNKILRKMNRGYTREDYLKLVKKIRTAVPNVSLTTDIIVGFPGETDDDFSDTIDLIKDVEFDSAFTFIYNKRQGTPAAAMEEQIPDSVKISRIEKLIALQNEISLRRNNMEVSKTHLCLVEGPSKTNANLMSARTSTNKIVIFQGNKELVGSLVLLRITGYGLTHLEGEVISE</sequence>
<dbReference type="InterPro" id="IPR038135">
    <property type="entry name" value="Methylthiotransferase_N_sf"/>
</dbReference>
<evidence type="ECO:0000256" key="6">
    <source>
        <dbReference type="ARBA" id="ARBA00023004"/>
    </source>
</evidence>
<feature type="binding site" evidence="13">
    <location>
        <position position="152"/>
    </location>
    <ligand>
        <name>[4Fe-4S] cluster</name>
        <dbReference type="ChEBI" id="CHEBI:49883"/>
        <label>2</label>
        <note>4Fe-4S-S-AdoMet</note>
    </ligand>
</feature>
<comment type="catalytic activity">
    <reaction evidence="9 13">
        <text>N(6)-dimethylallyladenosine(37) in tRNA + (sulfur carrier)-SH + AH2 + 2 S-adenosyl-L-methionine = 2-methylsulfanyl-N(6)-dimethylallyladenosine(37) in tRNA + (sulfur carrier)-H + 5'-deoxyadenosine + L-methionine + A + S-adenosyl-L-homocysteine + 2 H(+)</text>
        <dbReference type="Rhea" id="RHEA:37067"/>
        <dbReference type="Rhea" id="RHEA-COMP:10375"/>
        <dbReference type="Rhea" id="RHEA-COMP:10376"/>
        <dbReference type="Rhea" id="RHEA-COMP:14737"/>
        <dbReference type="Rhea" id="RHEA-COMP:14739"/>
        <dbReference type="ChEBI" id="CHEBI:13193"/>
        <dbReference type="ChEBI" id="CHEBI:15378"/>
        <dbReference type="ChEBI" id="CHEBI:17319"/>
        <dbReference type="ChEBI" id="CHEBI:17499"/>
        <dbReference type="ChEBI" id="CHEBI:29917"/>
        <dbReference type="ChEBI" id="CHEBI:57844"/>
        <dbReference type="ChEBI" id="CHEBI:57856"/>
        <dbReference type="ChEBI" id="CHEBI:59789"/>
        <dbReference type="ChEBI" id="CHEBI:64428"/>
        <dbReference type="ChEBI" id="CHEBI:74415"/>
        <dbReference type="ChEBI" id="CHEBI:74417"/>
        <dbReference type="EC" id="2.8.4.3"/>
    </reaction>
</comment>
<comment type="similarity">
    <text evidence="13">Belongs to the methylthiotransferase family. MiaB subfamily.</text>
</comment>
<evidence type="ECO:0000256" key="3">
    <source>
        <dbReference type="ARBA" id="ARBA00022679"/>
    </source>
</evidence>
<dbReference type="InterPro" id="IPR002792">
    <property type="entry name" value="TRAM_dom"/>
</dbReference>
<dbReference type="FunFam" id="3.80.30.20:FF:000001">
    <property type="entry name" value="tRNA-2-methylthio-N(6)-dimethylallyladenosine synthase 2"/>
    <property type="match status" value="1"/>
</dbReference>
<dbReference type="Pfam" id="PF04055">
    <property type="entry name" value="Radical_SAM"/>
    <property type="match status" value="1"/>
</dbReference>
<dbReference type="FunFam" id="3.40.50.12160:FF:000003">
    <property type="entry name" value="CDK5 regulatory subunit-associated protein 1"/>
    <property type="match status" value="1"/>
</dbReference>
<feature type="domain" description="Radical SAM core" evidence="16">
    <location>
        <begin position="131"/>
        <end position="361"/>
    </location>
</feature>
<protein>
    <recommendedName>
        <fullName evidence="10 13">tRNA-2-methylthio-N(6)-dimethylallyladenosine synthase</fullName>
        <ecNumber evidence="8 13">2.8.4.3</ecNumber>
    </recommendedName>
    <alternativeName>
        <fullName evidence="12 13">(Dimethylallyl)adenosine tRNA methylthiotransferase MiaB</fullName>
    </alternativeName>
    <alternativeName>
        <fullName evidence="11 13">tRNA-i(6)A37 methylthiotransferase</fullName>
    </alternativeName>
</protein>
<dbReference type="PROSITE" id="PS51918">
    <property type="entry name" value="RADICAL_SAM"/>
    <property type="match status" value="1"/>
</dbReference>
<dbReference type="EMBL" id="LSRS01000005">
    <property type="protein sequence ID" value="KAF1084636.1"/>
    <property type="molecule type" value="Genomic_DNA"/>
</dbReference>
<dbReference type="InterPro" id="IPR006638">
    <property type="entry name" value="Elp3/MiaA/NifB-like_rSAM"/>
</dbReference>
<dbReference type="GO" id="GO:0046872">
    <property type="term" value="F:metal ion binding"/>
    <property type="evidence" value="ECO:0007669"/>
    <property type="project" value="UniProtKB-KW"/>
</dbReference>
<evidence type="ECO:0000256" key="1">
    <source>
        <dbReference type="ARBA" id="ARBA00003234"/>
    </source>
</evidence>
<dbReference type="PROSITE" id="PS50926">
    <property type="entry name" value="TRAM"/>
    <property type="match status" value="1"/>
</dbReference>
<dbReference type="SUPFAM" id="SSF102114">
    <property type="entry name" value="Radical SAM enzymes"/>
    <property type="match status" value="1"/>
</dbReference>
<dbReference type="CDD" id="cd01335">
    <property type="entry name" value="Radical_SAM"/>
    <property type="match status" value="1"/>
</dbReference>
<dbReference type="PANTHER" id="PTHR43020:SF2">
    <property type="entry name" value="MITOCHONDRIAL TRNA METHYLTHIOTRANSFERASE CDK5RAP1"/>
    <property type="match status" value="1"/>
</dbReference>
<evidence type="ECO:0000256" key="12">
    <source>
        <dbReference type="ARBA" id="ARBA00081141"/>
    </source>
</evidence>
<dbReference type="GO" id="GO:0005829">
    <property type="term" value="C:cytosol"/>
    <property type="evidence" value="ECO:0007669"/>
    <property type="project" value="TreeGrafter"/>
</dbReference>
<dbReference type="EC" id="2.8.4.3" evidence="8 13"/>
<evidence type="ECO:0000259" key="15">
    <source>
        <dbReference type="PROSITE" id="PS51449"/>
    </source>
</evidence>
<dbReference type="InterPro" id="IPR020612">
    <property type="entry name" value="Methylthiotransferase_CS"/>
</dbReference>
<evidence type="ECO:0000256" key="9">
    <source>
        <dbReference type="ARBA" id="ARBA00051425"/>
    </source>
</evidence>
<evidence type="ECO:0000256" key="11">
    <source>
        <dbReference type="ARBA" id="ARBA00080698"/>
    </source>
</evidence>
<evidence type="ECO:0000313" key="17">
    <source>
        <dbReference type="EMBL" id="KAF1084636.1"/>
    </source>
</evidence>
<gene>
    <name evidence="17" type="primary">miaB_2</name>
    <name evidence="13" type="synonym">miaB</name>
    <name evidence="17" type="ORF">SPSYN_02414</name>
</gene>
<dbReference type="Gene3D" id="3.40.50.12160">
    <property type="entry name" value="Methylthiotransferase, N-terminal domain"/>
    <property type="match status" value="1"/>
</dbReference>
<keyword evidence="5 13" id="KW-0479">Metal-binding</keyword>
<keyword evidence="7 13" id="KW-0411">Iron-sulfur</keyword>
<dbReference type="PANTHER" id="PTHR43020">
    <property type="entry name" value="CDK5 REGULATORY SUBUNIT-ASSOCIATED PROTEIN 1"/>
    <property type="match status" value="1"/>
</dbReference>
<dbReference type="NCBIfam" id="TIGR00089">
    <property type="entry name" value="MiaB/RimO family radical SAM methylthiotransferase"/>
    <property type="match status" value="1"/>
</dbReference>
<dbReference type="HAMAP" id="MF_01864">
    <property type="entry name" value="tRNA_metthiotr_MiaB"/>
    <property type="match status" value="1"/>
</dbReference>
<evidence type="ECO:0000313" key="18">
    <source>
        <dbReference type="Proteomes" id="UP000798488"/>
    </source>
</evidence>
<dbReference type="SMART" id="SM00729">
    <property type="entry name" value="Elp3"/>
    <property type="match status" value="1"/>
</dbReference>
<keyword evidence="3 13" id="KW-0808">Transferase</keyword>
<keyword evidence="18" id="KW-1185">Reference proteome</keyword>
<dbReference type="SFLD" id="SFLDS00029">
    <property type="entry name" value="Radical_SAM"/>
    <property type="match status" value="1"/>
</dbReference>
<evidence type="ECO:0000256" key="5">
    <source>
        <dbReference type="ARBA" id="ARBA00022723"/>
    </source>
</evidence>
<evidence type="ECO:0000256" key="8">
    <source>
        <dbReference type="ARBA" id="ARBA00033765"/>
    </source>
</evidence>
<evidence type="ECO:0000256" key="2">
    <source>
        <dbReference type="ARBA" id="ARBA00022485"/>
    </source>
</evidence>
<feature type="domain" description="TRAM" evidence="14">
    <location>
        <begin position="364"/>
        <end position="427"/>
    </location>
</feature>
<organism evidence="17 18">
    <name type="scientific">Sporotomaculum syntrophicum</name>
    <dbReference type="NCBI Taxonomy" id="182264"/>
    <lineage>
        <taxon>Bacteria</taxon>
        <taxon>Bacillati</taxon>
        <taxon>Bacillota</taxon>
        <taxon>Clostridia</taxon>
        <taxon>Eubacteriales</taxon>
        <taxon>Desulfallaceae</taxon>
        <taxon>Sporotomaculum</taxon>
    </lineage>
</organism>
<feature type="domain" description="MTTase N-terminal" evidence="15">
    <location>
        <begin position="1"/>
        <end position="108"/>
    </location>
</feature>
<dbReference type="InterPro" id="IPR006463">
    <property type="entry name" value="MiaB_methiolase"/>
</dbReference>
<dbReference type="InterPro" id="IPR007197">
    <property type="entry name" value="rSAM"/>
</dbReference>
<comment type="cofactor">
    <cofactor evidence="13">
        <name>[4Fe-4S] cluster</name>
        <dbReference type="ChEBI" id="CHEBI:49883"/>
    </cofactor>
    <text evidence="13">Binds 2 [4Fe-4S] clusters. One cluster is coordinated with 3 cysteines and an exchangeable S-adenosyl-L-methionine.</text>
</comment>
<dbReference type="Proteomes" id="UP000798488">
    <property type="component" value="Unassembled WGS sequence"/>
</dbReference>
<keyword evidence="2 13" id="KW-0004">4Fe-4S</keyword>
<keyword evidence="13" id="KW-0963">Cytoplasm</keyword>
<evidence type="ECO:0000259" key="14">
    <source>
        <dbReference type="PROSITE" id="PS50926"/>
    </source>
</evidence>
<evidence type="ECO:0000256" key="13">
    <source>
        <dbReference type="HAMAP-Rule" id="MF_01864"/>
    </source>
</evidence>
<dbReference type="PROSITE" id="PS51449">
    <property type="entry name" value="MTTASE_N"/>
    <property type="match status" value="1"/>
</dbReference>
<keyword evidence="13" id="KW-0819">tRNA processing</keyword>
<dbReference type="AlphaFoldDB" id="A0A9D2WPN6"/>
<feature type="binding site" evidence="13">
    <location>
        <position position="145"/>
    </location>
    <ligand>
        <name>[4Fe-4S] cluster</name>
        <dbReference type="ChEBI" id="CHEBI:49883"/>
        <label>2</label>
        <note>4Fe-4S-S-AdoMet</note>
    </ligand>
</feature>
<dbReference type="GO" id="GO:0035597">
    <property type="term" value="F:tRNA-2-methylthio-N(6)-dimethylallyladenosine(37) synthase activity"/>
    <property type="evidence" value="ECO:0007669"/>
    <property type="project" value="UniProtKB-EC"/>
</dbReference>
<feature type="binding site" evidence="13">
    <location>
        <position position="149"/>
    </location>
    <ligand>
        <name>[4Fe-4S] cluster</name>
        <dbReference type="ChEBI" id="CHEBI:49883"/>
        <label>2</label>
        <note>4Fe-4S-S-AdoMet</note>
    </ligand>
</feature>
<dbReference type="Pfam" id="PF00919">
    <property type="entry name" value="UPF0004"/>
    <property type="match status" value="1"/>
</dbReference>
<keyword evidence="6 13" id="KW-0408">Iron</keyword>
<reference evidence="17" key="1">
    <citation type="submission" date="2016-02" db="EMBL/GenBank/DDBJ databases">
        <title>Draft Genome Sequence of Sporotomaculum syntrophicum Strain FB, a Syntrophic Benzoate Degrader.</title>
        <authorList>
            <person name="Nobu M.K."/>
            <person name="Narihiro T."/>
            <person name="Qiu Y.-L."/>
            <person name="Ohashi A."/>
            <person name="Liu W.-T."/>
            <person name="Yuji S."/>
        </authorList>
    </citation>
    <scope>NUCLEOTIDE SEQUENCE</scope>
    <source>
        <strain evidence="17">FB</strain>
    </source>
</reference>
<dbReference type="SFLD" id="SFLDG01061">
    <property type="entry name" value="methylthiotransferase"/>
    <property type="match status" value="1"/>
</dbReference>
<evidence type="ECO:0000259" key="16">
    <source>
        <dbReference type="PROSITE" id="PS51918"/>
    </source>
</evidence>
<keyword evidence="4 13" id="KW-0949">S-adenosyl-L-methionine</keyword>
<dbReference type="GO" id="GO:0051539">
    <property type="term" value="F:4 iron, 4 sulfur cluster binding"/>
    <property type="evidence" value="ECO:0007669"/>
    <property type="project" value="UniProtKB-UniRule"/>
</dbReference>
<dbReference type="SFLD" id="SFLDG01082">
    <property type="entry name" value="B12-binding_domain_containing"/>
    <property type="match status" value="1"/>
</dbReference>
<name>A0A9D2WPN6_9FIRM</name>
<comment type="subcellular location">
    <subcellularLocation>
        <location evidence="13">Cytoplasm</location>
    </subcellularLocation>
</comment>
<accession>A0A9D2WPN6</accession>
<evidence type="ECO:0000256" key="7">
    <source>
        <dbReference type="ARBA" id="ARBA00023014"/>
    </source>
</evidence>
<dbReference type="PROSITE" id="PS01278">
    <property type="entry name" value="MTTASE_RADICAL"/>
    <property type="match status" value="1"/>
</dbReference>
<dbReference type="InterPro" id="IPR005839">
    <property type="entry name" value="Methylthiotransferase"/>
</dbReference>
<comment type="caution">
    <text evidence="13">Lacks conserved residue(s) required for the propagation of feature annotation.</text>
</comment>
<comment type="subunit">
    <text evidence="13">Monomer.</text>
</comment>
<proteinExistence type="inferred from homology"/>
<dbReference type="NCBIfam" id="TIGR01574">
    <property type="entry name" value="miaB-methiolase"/>
    <property type="match status" value="1"/>
</dbReference>
<dbReference type="InterPro" id="IPR058240">
    <property type="entry name" value="rSAM_sf"/>
</dbReference>
<comment type="caution">
    <text evidence="17">The sequence shown here is derived from an EMBL/GenBank/DDBJ whole genome shotgun (WGS) entry which is preliminary data.</text>
</comment>
<evidence type="ECO:0000256" key="4">
    <source>
        <dbReference type="ARBA" id="ARBA00022691"/>
    </source>
</evidence>
<dbReference type="InterPro" id="IPR023404">
    <property type="entry name" value="rSAM_horseshoe"/>
</dbReference>
<dbReference type="InterPro" id="IPR013848">
    <property type="entry name" value="Methylthiotransferase_N"/>
</dbReference>
<evidence type="ECO:0000256" key="10">
    <source>
        <dbReference type="ARBA" id="ARBA00068570"/>
    </source>
</evidence>